<dbReference type="Pfam" id="PF01042">
    <property type="entry name" value="Ribonuc_L-PSP"/>
    <property type="match status" value="1"/>
</dbReference>
<sequence>MTSGFKTVFSQDVFQAPANFSHARVLDNGLVYASAQIPLDTNGKIVGTTIEEQTEQVLKNHEAILVAAGSSLKNILRINVYLVEPSDYSGFSDFANASSFVKMIPDSKPPRGCVFVKALPAGAKVEMDLVALVGP</sequence>
<dbReference type="PANTHER" id="PTHR11803">
    <property type="entry name" value="2-IMINOBUTANOATE/2-IMINOPROPANOATE DEAMINASE RIDA"/>
    <property type="match status" value="1"/>
</dbReference>
<gene>
    <name evidence="2" type="ORF">BKA59DRAFT_536402</name>
</gene>
<organism evidence="2 3">
    <name type="scientific">Fusarium tricinctum</name>
    <dbReference type="NCBI Taxonomy" id="61284"/>
    <lineage>
        <taxon>Eukaryota</taxon>
        <taxon>Fungi</taxon>
        <taxon>Dikarya</taxon>
        <taxon>Ascomycota</taxon>
        <taxon>Pezizomycotina</taxon>
        <taxon>Sordariomycetes</taxon>
        <taxon>Hypocreomycetidae</taxon>
        <taxon>Hypocreales</taxon>
        <taxon>Nectriaceae</taxon>
        <taxon>Fusarium</taxon>
        <taxon>Fusarium tricinctum species complex</taxon>
    </lineage>
</organism>
<dbReference type="Proteomes" id="UP000813427">
    <property type="component" value="Unassembled WGS sequence"/>
</dbReference>
<evidence type="ECO:0000313" key="3">
    <source>
        <dbReference type="Proteomes" id="UP000813427"/>
    </source>
</evidence>
<keyword evidence="3" id="KW-1185">Reference proteome</keyword>
<dbReference type="GO" id="GO:0019239">
    <property type="term" value="F:deaminase activity"/>
    <property type="evidence" value="ECO:0007669"/>
    <property type="project" value="TreeGrafter"/>
</dbReference>
<dbReference type="InterPro" id="IPR035959">
    <property type="entry name" value="RutC-like_sf"/>
</dbReference>
<dbReference type="AlphaFoldDB" id="A0A8K0RN76"/>
<reference evidence="2" key="1">
    <citation type="journal article" date="2021" name="Nat. Commun.">
        <title>Genetic determinants of endophytism in the Arabidopsis root mycobiome.</title>
        <authorList>
            <person name="Mesny F."/>
            <person name="Miyauchi S."/>
            <person name="Thiergart T."/>
            <person name="Pickel B."/>
            <person name="Atanasova L."/>
            <person name="Karlsson M."/>
            <person name="Huettel B."/>
            <person name="Barry K.W."/>
            <person name="Haridas S."/>
            <person name="Chen C."/>
            <person name="Bauer D."/>
            <person name="Andreopoulos W."/>
            <person name="Pangilinan J."/>
            <person name="LaButti K."/>
            <person name="Riley R."/>
            <person name="Lipzen A."/>
            <person name="Clum A."/>
            <person name="Drula E."/>
            <person name="Henrissat B."/>
            <person name="Kohler A."/>
            <person name="Grigoriev I.V."/>
            <person name="Martin F.M."/>
            <person name="Hacquard S."/>
        </authorList>
    </citation>
    <scope>NUCLEOTIDE SEQUENCE</scope>
    <source>
        <strain evidence="2">MPI-SDFR-AT-0068</strain>
    </source>
</reference>
<dbReference type="GO" id="GO:0005829">
    <property type="term" value="C:cytosol"/>
    <property type="evidence" value="ECO:0007669"/>
    <property type="project" value="TreeGrafter"/>
</dbReference>
<protein>
    <submittedName>
        <fullName evidence="2">Endoribonuclease L-PSP</fullName>
    </submittedName>
</protein>
<dbReference type="EMBL" id="JAGPXF010000009">
    <property type="protein sequence ID" value="KAH7231168.1"/>
    <property type="molecule type" value="Genomic_DNA"/>
</dbReference>
<dbReference type="InterPro" id="IPR006175">
    <property type="entry name" value="YjgF/YER057c/UK114"/>
</dbReference>
<evidence type="ECO:0000256" key="1">
    <source>
        <dbReference type="ARBA" id="ARBA00010552"/>
    </source>
</evidence>
<dbReference type="OrthoDB" id="309640at2759"/>
<dbReference type="CDD" id="cd00448">
    <property type="entry name" value="YjgF_YER057c_UK114_family"/>
    <property type="match status" value="1"/>
</dbReference>
<comment type="caution">
    <text evidence="2">The sequence shown here is derived from an EMBL/GenBank/DDBJ whole genome shotgun (WGS) entry which is preliminary data.</text>
</comment>
<dbReference type="GO" id="GO:0005739">
    <property type="term" value="C:mitochondrion"/>
    <property type="evidence" value="ECO:0007669"/>
    <property type="project" value="TreeGrafter"/>
</dbReference>
<dbReference type="SUPFAM" id="SSF55298">
    <property type="entry name" value="YjgF-like"/>
    <property type="match status" value="1"/>
</dbReference>
<name>A0A8K0RN76_9HYPO</name>
<proteinExistence type="inferred from homology"/>
<accession>A0A8K0RN76</accession>
<evidence type="ECO:0000313" key="2">
    <source>
        <dbReference type="EMBL" id="KAH7231168.1"/>
    </source>
</evidence>
<dbReference type="Gene3D" id="3.30.1330.40">
    <property type="entry name" value="RutC-like"/>
    <property type="match status" value="1"/>
</dbReference>
<comment type="similarity">
    <text evidence="1">Belongs to the RutC family.</text>
</comment>
<dbReference type="PANTHER" id="PTHR11803:SF58">
    <property type="entry name" value="PROTEIN HMF1-RELATED"/>
    <property type="match status" value="1"/>
</dbReference>